<organism evidence="1">
    <name type="scientific">Klebsiella quasipneumoniae</name>
    <dbReference type="NCBI Taxonomy" id="1463165"/>
    <lineage>
        <taxon>Bacteria</taxon>
        <taxon>Pseudomonadati</taxon>
        <taxon>Pseudomonadota</taxon>
        <taxon>Gammaproteobacteria</taxon>
        <taxon>Enterobacterales</taxon>
        <taxon>Enterobacteriaceae</taxon>
        <taxon>Klebsiella/Raoultella group</taxon>
        <taxon>Klebsiella</taxon>
        <taxon>Klebsiella pneumoniae complex</taxon>
    </lineage>
</organism>
<dbReference type="InterPro" id="IPR011990">
    <property type="entry name" value="TPR-like_helical_dom_sf"/>
</dbReference>
<dbReference type="InterPro" id="IPR010323">
    <property type="entry name" value="DUF924"/>
</dbReference>
<reference evidence="1" key="1">
    <citation type="submission" date="2019-01" db="EMBL/GenBank/DDBJ databases">
        <authorList>
            <person name="Lista F."/>
            <person name="Anselmo A."/>
        </authorList>
    </citation>
    <scope>NUCLEOTIDE SEQUENCE</scope>
    <source>
        <strain evidence="1">8S</strain>
    </source>
</reference>
<dbReference type="Gene3D" id="1.25.40.10">
    <property type="entry name" value="Tetratricopeptide repeat domain"/>
    <property type="match status" value="1"/>
</dbReference>
<dbReference type="SUPFAM" id="SSF48452">
    <property type="entry name" value="TPR-like"/>
    <property type="match status" value="1"/>
</dbReference>
<comment type="caution">
    <text evidence="1">The sequence shown here is derived from an EMBL/GenBank/DDBJ whole genome shotgun (WGS) entry which is preliminary data.</text>
</comment>
<name>A0A483K6B3_9ENTR</name>
<dbReference type="AlphaFoldDB" id="A0A483K6B3"/>
<proteinExistence type="predicted"/>
<gene>
    <name evidence="1" type="ORF">ETE84_21385</name>
</gene>
<dbReference type="EMBL" id="SDCO01000016">
    <property type="protein sequence ID" value="TCX59221.1"/>
    <property type="molecule type" value="Genomic_DNA"/>
</dbReference>
<protein>
    <submittedName>
        <fullName evidence="1">DUF924 domain-containing protein</fullName>
    </submittedName>
</protein>
<evidence type="ECO:0000313" key="1">
    <source>
        <dbReference type="EMBL" id="TCX59221.1"/>
    </source>
</evidence>
<sequence length="186" mass="21529">MSPWPDTGAPAHYTDVLSFWQAHPAHWFAKDAAFDRLFRARFLSLHMSIVFRLREAWRETPEGCLALIIMTDQFPRNAFRGTARMYAADPLARWYARHALRAGCMQAVAPPLRVFFTLPFAHSEDPDDQAESVRLNAMLGEEYRKHAEGHRNIITRFGRFPHRNALLKRETTPEERRFLDEGGFSG</sequence>
<dbReference type="Gene3D" id="1.20.58.320">
    <property type="entry name" value="TPR-like"/>
    <property type="match status" value="1"/>
</dbReference>
<dbReference type="Pfam" id="PF06041">
    <property type="entry name" value="DUF924"/>
    <property type="match status" value="1"/>
</dbReference>
<accession>A0A483K6B3</accession>